<keyword evidence="4" id="KW-0067">ATP-binding</keyword>
<dbReference type="Proteomes" id="UP001432027">
    <property type="component" value="Unassembled WGS sequence"/>
</dbReference>
<dbReference type="SUPFAM" id="SSF56112">
    <property type="entry name" value="Protein kinase-like (PK-like)"/>
    <property type="match status" value="1"/>
</dbReference>
<evidence type="ECO:0000256" key="3">
    <source>
        <dbReference type="ARBA" id="ARBA00022777"/>
    </source>
</evidence>
<evidence type="ECO:0000256" key="2">
    <source>
        <dbReference type="ARBA" id="ARBA00022741"/>
    </source>
</evidence>
<evidence type="ECO:0000313" key="6">
    <source>
        <dbReference type="EMBL" id="GMS78219.1"/>
    </source>
</evidence>
<dbReference type="GO" id="GO:0005524">
    <property type="term" value="F:ATP binding"/>
    <property type="evidence" value="ECO:0007669"/>
    <property type="project" value="UniProtKB-KW"/>
</dbReference>
<reference evidence="6" key="1">
    <citation type="submission" date="2023-10" db="EMBL/GenBank/DDBJ databases">
        <title>Genome assembly of Pristionchus species.</title>
        <authorList>
            <person name="Yoshida K."/>
            <person name="Sommer R.J."/>
        </authorList>
    </citation>
    <scope>NUCLEOTIDE SEQUENCE</scope>
    <source>
        <strain evidence="6">RS0144</strain>
    </source>
</reference>
<dbReference type="GO" id="GO:0005737">
    <property type="term" value="C:cytoplasm"/>
    <property type="evidence" value="ECO:0007669"/>
    <property type="project" value="TreeGrafter"/>
</dbReference>
<keyword evidence="3" id="KW-0418">Kinase</keyword>
<dbReference type="PANTHER" id="PTHR11042">
    <property type="entry name" value="EUKARYOTIC TRANSLATION INITIATION FACTOR 2-ALPHA KINASE EIF2-ALPHA KINASE -RELATED"/>
    <property type="match status" value="1"/>
</dbReference>
<dbReference type="AlphaFoldDB" id="A0AAV5SDV9"/>
<dbReference type="InterPro" id="IPR000719">
    <property type="entry name" value="Prot_kinase_dom"/>
</dbReference>
<evidence type="ECO:0000259" key="5">
    <source>
        <dbReference type="PROSITE" id="PS50011"/>
    </source>
</evidence>
<feature type="non-terminal residue" evidence="6">
    <location>
        <position position="1"/>
    </location>
</feature>
<dbReference type="PANTHER" id="PTHR11042:SF91">
    <property type="entry name" value="EUKARYOTIC TRANSLATION INITIATION FACTOR 2-ALPHA KINASE"/>
    <property type="match status" value="1"/>
</dbReference>
<proteinExistence type="predicted"/>
<dbReference type="Pfam" id="PF00069">
    <property type="entry name" value="Pkinase"/>
    <property type="match status" value="1"/>
</dbReference>
<dbReference type="SMART" id="SM00220">
    <property type="entry name" value="S_TKc"/>
    <property type="match status" value="1"/>
</dbReference>
<evidence type="ECO:0000313" key="7">
    <source>
        <dbReference type="Proteomes" id="UP001432027"/>
    </source>
</evidence>
<keyword evidence="1" id="KW-0808">Transferase</keyword>
<dbReference type="GO" id="GO:0005634">
    <property type="term" value="C:nucleus"/>
    <property type="evidence" value="ECO:0007669"/>
    <property type="project" value="TreeGrafter"/>
</dbReference>
<dbReference type="InterPro" id="IPR050339">
    <property type="entry name" value="CC_SR_Kinase"/>
</dbReference>
<accession>A0AAV5SDV9</accession>
<gene>
    <name evidence="6" type="ORF">PENTCL1PPCAC_394</name>
</gene>
<dbReference type="InterPro" id="IPR011009">
    <property type="entry name" value="Kinase-like_dom_sf"/>
</dbReference>
<evidence type="ECO:0000256" key="1">
    <source>
        <dbReference type="ARBA" id="ARBA00022679"/>
    </source>
</evidence>
<dbReference type="GO" id="GO:0004694">
    <property type="term" value="F:eukaryotic translation initiation factor 2alpha kinase activity"/>
    <property type="evidence" value="ECO:0007669"/>
    <property type="project" value="TreeGrafter"/>
</dbReference>
<name>A0AAV5SDV9_9BILA</name>
<keyword evidence="2" id="KW-0547">Nucleotide-binding</keyword>
<evidence type="ECO:0000256" key="4">
    <source>
        <dbReference type="ARBA" id="ARBA00022840"/>
    </source>
</evidence>
<dbReference type="Gene3D" id="1.10.510.10">
    <property type="entry name" value="Transferase(Phosphotransferase) domain 1"/>
    <property type="match status" value="1"/>
</dbReference>
<feature type="domain" description="Protein kinase" evidence="5">
    <location>
        <begin position="1"/>
        <end position="130"/>
    </location>
</feature>
<sequence>FQPSNLLIVSDETIKICDLGIATTIKSEDGDTLTLRTDIGTHLYKAPEQLSNYPIYDHRVDIFALGLILLEMARFCTDEERSQYFCYIGCATKLQILREQPTTLDLITKLTNLDKEQRPSLKEILIHPSFSERESNSRSLLS</sequence>
<dbReference type="EMBL" id="BTSX01000001">
    <property type="protein sequence ID" value="GMS78219.1"/>
    <property type="molecule type" value="Genomic_DNA"/>
</dbReference>
<protein>
    <recommendedName>
        <fullName evidence="5">Protein kinase domain-containing protein</fullName>
    </recommendedName>
</protein>
<dbReference type="PROSITE" id="PS50011">
    <property type="entry name" value="PROTEIN_KINASE_DOM"/>
    <property type="match status" value="1"/>
</dbReference>
<keyword evidence="7" id="KW-1185">Reference proteome</keyword>
<comment type="caution">
    <text evidence="6">The sequence shown here is derived from an EMBL/GenBank/DDBJ whole genome shotgun (WGS) entry which is preliminary data.</text>
</comment>
<organism evidence="6 7">
    <name type="scientific">Pristionchus entomophagus</name>
    <dbReference type="NCBI Taxonomy" id="358040"/>
    <lineage>
        <taxon>Eukaryota</taxon>
        <taxon>Metazoa</taxon>
        <taxon>Ecdysozoa</taxon>
        <taxon>Nematoda</taxon>
        <taxon>Chromadorea</taxon>
        <taxon>Rhabditida</taxon>
        <taxon>Rhabditina</taxon>
        <taxon>Diplogasteromorpha</taxon>
        <taxon>Diplogasteroidea</taxon>
        <taxon>Neodiplogasteridae</taxon>
        <taxon>Pristionchus</taxon>
    </lineage>
</organism>